<evidence type="ECO:0000256" key="1">
    <source>
        <dbReference type="SAM" id="Phobius"/>
    </source>
</evidence>
<accession>A0AAV7RNR1</accession>
<name>A0AAV7RNR1_PLEWA</name>
<evidence type="ECO:0000313" key="2">
    <source>
        <dbReference type="EMBL" id="KAJ1153182.1"/>
    </source>
</evidence>
<keyword evidence="1" id="KW-1133">Transmembrane helix</keyword>
<dbReference type="EMBL" id="JANPWB010000009">
    <property type="protein sequence ID" value="KAJ1153182.1"/>
    <property type="molecule type" value="Genomic_DNA"/>
</dbReference>
<reference evidence="2" key="1">
    <citation type="journal article" date="2022" name="bioRxiv">
        <title>Sequencing and chromosome-scale assembly of the giantPleurodeles waltlgenome.</title>
        <authorList>
            <person name="Brown T."/>
            <person name="Elewa A."/>
            <person name="Iarovenko S."/>
            <person name="Subramanian E."/>
            <person name="Araus A.J."/>
            <person name="Petzold A."/>
            <person name="Susuki M."/>
            <person name="Suzuki K.-i.T."/>
            <person name="Hayashi T."/>
            <person name="Toyoda A."/>
            <person name="Oliveira C."/>
            <person name="Osipova E."/>
            <person name="Leigh N.D."/>
            <person name="Simon A."/>
            <person name="Yun M.H."/>
        </authorList>
    </citation>
    <scope>NUCLEOTIDE SEQUENCE</scope>
    <source>
        <strain evidence="2">20211129_DDA</strain>
        <tissue evidence="2">Liver</tissue>
    </source>
</reference>
<keyword evidence="1" id="KW-0472">Membrane</keyword>
<sequence length="321" mass="32288">MPSSTGSGGGIGPCDADLWEGKVTVSHLGVTPTGFAGARTHYSPWRQDYTLSTGSDGCSVVELEGLVLVLAVLGGGSSPYAAASDTCPLGLLEVLAVVGGGSCPSPVASDGCPLELLVVLAVVGGGSCPSPAASDGCPLGLLLLAVVQVAVLMAVMVLVLPVVGGGSCPSPEASDGCPLGLLLLAVGLVMVQVAVLMAVQVAVLMAVLVAVLPVGGEVPALPLKPPMEVAPWLVLWAQILSQHQASCPSCLQGQALCPCPCRVVVPPCHLVVPPCTCCVVVPPCPCRVVVPPCPWRLVVSLGPCRLVVPPSLAIWWCLLAM</sequence>
<feature type="transmembrane region" description="Helical" evidence="1">
    <location>
        <begin position="181"/>
        <end position="214"/>
    </location>
</feature>
<organism evidence="2 3">
    <name type="scientific">Pleurodeles waltl</name>
    <name type="common">Iberian ribbed newt</name>
    <dbReference type="NCBI Taxonomy" id="8319"/>
    <lineage>
        <taxon>Eukaryota</taxon>
        <taxon>Metazoa</taxon>
        <taxon>Chordata</taxon>
        <taxon>Craniata</taxon>
        <taxon>Vertebrata</taxon>
        <taxon>Euteleostomi</taxon>
        <taxon>Amphibia</taxon>
        <taxon>Batrachia</taxon>
        <taxon>Caudata</taxon>
        <taxon>Salamandroidea</taxon>
        <taxon>Salamandridae</taxon>
        <taxon>Pleurodelinae</taxon>
        <taxon>Pleurodeles</taxon>
    </lineage>
</organism>
<protein>
    <submittedName>
        <fullName evidence="2">Uncharacterized protein</fullName>
    </submittedName>
</protein>
<dbReference type="AlphaFoldDB" id="A0AAV7RNR1"/>
<comment type="caution">
    <text evidence="2">The sequence shown here is derived from an EMBL/GenBank/DDBJ whole genome shotgun (WGS) entry which is preliminary data.</text>
</comment>
<gene>
    <name evidence="2" type="ORF">NDU88_005944</name>
</gene>
<keyword evidence="1" id="KW-0812">Transmembrane</keyword>
<feature type="transmembrane region" description="Helical" evidence="1">
    <location>
        <begin position="139"/>
        <end position="161"/>
    </location>
</feature>
<evidence type="ECO:0000313" key="3">
    <source>
        <dbReference type="Proteomes" id="UP001066276"/>
    </source>
</evidence>
<dbReference type="Proteomes" id="UP001066276">
    <property type="component" value="Chromosome 5"/>
</dbReference>
<keyword evidence="3" id="KW-1185">Reference proteome</keyword>
<proteinExistence type="predicted"/>